<proteinExistence type="predicted"/>
<evidence type="ECO:0000313" key="2">
    <source>
        <dbReference type="EMBL" id="ODS30726.1"/>
    </source>
</evidence>
<protein>
    <recommendedName>
        <fullName evidence="1">DUF5615 domain-containing protein</fullName>
    </recommendedName>
</protein>
<organism evidence="2 3">
    <name type="scientific">Candidatus Scalindua rubra</name>
    <dbReference type="NCBI Taxonomy" id="1872076"/>
    <lineage>
        <taxon>Bacteria</taxon>
        <taxon>Pseudomonadati</taxon>
        <taxon>Planctomycetota</taxon>
        <taxon>Candidatus Brocadiia</taxon>
        <taxon>Candidatus Brocadiales</taxon>
        <taxon>Candidatus Scalinduaceae</taxon>
        <taxon>Candidatus Scalindua</taxon>
    </lineage>
</organism>
<reference evidence="2 3" key="1">
    <citation type="submission" date="2016-07" db="EMBL/GenBank/DDBJ databases">
        <title>Draft genome of Scalindua rubra, obtained from a brine-seawater interface in the Red Sea, sheds light on salt adaptation in anammox bacteria.</title>
        <authorList>
            <person name="Speth D.R."/>
            <person name="Lagkouvardos I."/>
            <person name="Wang Y."/>
            <person name="Qian P.-Y."/>
            <person name="Dutilh B.E."/>
            <person name="Jetten M.S."/>
        </authorList>
    </citation>
    <scope>NUCLEOTIDE SEQUENCE [LARGE SCALE GENOMIC DNA]</scope>
    <source>
        <strain evidence="2">BSI-1</strain>
    </source>
</reference>
<dbReference type="AlphaFoldDB" id="A0A1E3X4Y9"/>
<name>A0A1E3X4Y9_9BACT</name>
<comment type="caution">
    <text evidence="2">The sequence shown here is derived from an EMBL/GenBank/DDBJ whole genome shotgun (WGS) entry which is preliminary data.</text>
</comment>
<feature type="domain" description="DUF5615" evidence="1">
    <location>
        <begin position="1"/>
        <end position="109"/>
    </location>
</feature>
<sequence length="120" mass="13854">MKFIADMPISPRTTEFLNSLGYDAVRLNDLGMKCAEDEEIIEYAREHDYVIMTMDLDFGGLLALENLSKPSVIIFRLENPEVARINLILKEKLQQIEQDLKTGSIVIIEEFRVRVRELPI</sequence>
<evidence type="ECO:0000313" key="3">
    <source>
        <dbReference type="Proteomes" id="UP000094056"/>
    </source>
</evidence>
<dbReference type="EMBL" id="MAYW01000183">
    <property type="protein sequence ID" value="ODS30726.1"/>
    <property type="molecule type" value="Genomic_DNA"/>
</dbReference>
<dbReference type="Pfam" id="PF18480">
    <property type="entry name" value="DUF5615"/>
    <property type="match status" value="1"/>
</dbReference>
<dbReference type="Proteomes" id="UP000094056">
    <property type="component" value="Unassembled WGS sequence"/>
</dbReference>
<gene>
    <name evidence="2" type="ORF">SCARUB_04156</name>
</gene>
<dbReference type="InterPro" id="IPR041049">
    <property type="entry name" value="DUF5615"/>
</dbReference>
<evidence type="ECO:0000259" key="1">
    <source>
        <dbReference type="Pfam" id="PF18480"/>
    </source>
</evidence>
<accession>A0A1E3X4Y9</accession>